<sequence>MTIRDPSVLGSKGKMVHYTGPPITSDVAEEFGGEGAYTSALSYLKVLHSLLVDDKKLLSKKQGVDVQVTTFKSKPAGDSTEI</sequence>
<organism evidence="1 2">
    <name type="scientific">Lipomyces tetrasporus</name>
    <dbReference type="NCBI Taxonomy" id="54092"/>
    <lineage>
        <taxon>Eukaryota</taxon>
        <taxon>Fungi</taxon>
        <taxon>Dikarya</taxon>
        <taxon>Ascomycota</taxon>
        <taxon>Saccharomycotina</taxon>
        <taxon>Lipomycetes</taxon>
        <taxon>Lipomycetales</taxon>
        <taxon>Lipomycetaceae</taxon>
        <taxon>Lipomyces</taxon>
    </lineage>
</organism>
<comment type="caution">
    <text evidence="1">The sequence shown here is derived from an EMBL/GenBank/DDBJ whole genome shotgun (WGS) entry which is preliminary data.</text>
</comment>
<reference evidence="1" key="1">
    <citation type="submission" date="2023-03" db="EMBL/GenBank/DDBJ databases">
        <title>Near-Complete genome sequence of Lipomyces tetrasporous NRRL Y-64009, an oleaginous yeast capable of growing on lignocellulosic hydrolysates.</title>
        <authorList>
            <consortium name="Lawrence Berkeley National Laboratory"/>
            <person name="Jagtap S.S."/>
            <person name="Liu J.-J."/>
            <person name="Walukiewicz H.E."/>
            <person name="Pangilinan J."/>
            <person name="Lipzen A."/>
            <person name="Ahrendt S."/>
            <person name="Koriabine M."/>
            <person name="Cobaugh K."/>
            <person name="Salamov A."/>
            <person name="Yoshinaga Y."/>
            <person name="Ng V."/>
            <person name="Daum C."/>
            <person name="Grigoriev I.V."/>
            <person name="Slininger P.J."/>
            <person name="Dien B.S."/>
            <person name="Jin Y.-S."/>
            <person name="Rao C.V."/>
        </authorList>
    </citation>
    <scope>NUCLEOTIDE SEQUENCE</scope>
    <source>
        <strain evidence="1">NRRL Y-64009</strain>
    </source>
</reference>
<dbReference type="AlphaFoldDB" id="A0AAD7VQH7"/>
<accession>A0AAD7VQH7</accession>
<gene>
    <name evidence="1" type="ORF">POJ06DRAFT_292637</name>
</gene>
<dbReference type="EMBL" id="JARPMG010000008">
    <property type="protein sequence ID" value="KAJ8098947.1"/>
    <property type="molecule type" value="Genomic_DNA"/>
</dbReference>
<name>A0AAD7VQH7_9ASCO</name>
<dbReference type="GeneID" id="80885569"/>
<protein>
    <submittedName>
        <fullName evidence="1">Uncharacterized protein</fullName>
    </submittedName>
</protein>
<dbReference type="RefSeq" id="XP_056042397.1">
    <property type="nucleotide sequence ID" value="XM_056190403.1"/>
</dbReference>
<keyword evidence="2" id="KW-1185">Reference proteome</keyword>
<evidence type="ECO:0000313" key="2">
    <source>
        <dbReference type="Proteomes" id="UP001217417"/>
    </source>
</evidence>
<dbReference type="Proteomes" id="UP001217417">
    <property type="component" value="Unassembled WGS sequence"/>
</dbReference>
<evidence type="ECO:0000313" key="1">
    <source>
        <dbReference type="EMBL" id="KAJ8098947.1"/>
    </source>
</evidence>
<proteinExistence type="predicted"/>